<dbReference type="Gene3D" id="1.10.10.10">
    <property type="entry name" value="Winged helix-like DNA-binding domain superfamily/Winged helix DNA-binding domain"/>
    <property type="match status" value="1"/>
</dbReference>
<dbReference type="OrthoDB" id="69852at2"/>
<dbReference type="InterPro" id="IPR036388">
    <property type="entry name" value="WH-like_DNA-bd_sf"/>
</dbReference>
<dbReference type="STRING" id="1793.AWC04_19185"/>
<gene>
    <name evidence="1" type="ORF">AWC04_19185</name>
</gene>
<dbReference type="PANTHER" id="PTHR39515">
    <property type="entry name" value="CONSERVED PROTEIN"/>
    <property type="match status" value="1"/>
</dbReference>
<dbReference type="InterPro" id="IPR000835">
    <property type="entry name" value="HTH_MarR-typ"/>
</dbReference>
<evidence type="ECO:0000313" key="2">
    <source>
        <dbReference type="Proteomes" id="UP000193484"/>
    </source>
</evidence>
<dbReference type="SMART" id="SM00347">
    <property type="entry name" value="HTH_MARR"/>
    <property type="match status" value="1"/>
</dbReference>
<accession>A0A1X1QZ69</accession>
<dbReference type="Pfam" id="PF01047">
    <property type="entry name" value="MarR"/>
    <property type="match status" value="1"/>
</dbReference>
<dbReference type="Proteomes" id="UP000193484">
    <property type="component" value="Unassembled WGS sequence"/>
</dbReference>
<dbReference type="EMBL" id="LQOJ01000073">
    <property type="protein sequence ID" value="ORU96703.1"/>
    <property type="molecule type" value="Genomic_DNA"/>
</dbReference>
<sequence>MTFDRTASQRELGPRLLSAVTRLNRLATQRTRLPLPWAQARLLSTIESSGSARISDLAALDHCSQPTMTTQVRRLEDAGLVTRTADPGDARAVLIAITDAGVAALARARTDRAAGIDPLLDQLDDAEREVLAEATEIMDRLLKLASQRS</sequence>
<dbReference type="GO" id="GO:0003700">
    <property type="term" value="F:DNA-binding transcription factor activity"/>
    <property type="evidence" value="ECO:0007669"/>
    <property type="project" value="InterPro"/>
</dbReference>
<evidence type="ECO:0000313" key="1">
    <source>
        <dbReference type="EMBL" id="ORU96703.1"/>
    </source>
</evidence>
<dbReference type="AlphaFoldDB" id="A0A1X1QZ69"/>
<comment type="caution">
    <text evidence="1">The sequence shown here is derived from an EMBL/GenBank/DDBJ whole genome shotgun (WGS) entry which is preliminary data.</text>
</comment>
<dbReference type="InterPro" id="IPR052526">
    <property type="entry name" value="HTH-type_Bedaq_tolerance"/>
</dbReference>
<reference evidence="1 2" key="1">
    <citation type="submission" date="2016-01" db="EMBL/GenBank/DDBJ databases">
        <title>The new phylogeny of the genus Mycobacterium.</title>
        <authorList>
            <person name="Tarcisio F."/>
            <person name="Conor M."/>
            <person name="Antonella G."/>
            <person name="Elisabetta G."/>
            <person name="Giulia F.S."/>
            <person name="Sara T."/>
            <person name="Anna F."/>
            <person name="Clotilde B."/>
            <person name="Roberto B."/>
            <person name="Veronica D.S."/>
            <person name="Fabio R."/>
            <person name="Monica P."/>
            <person name="Olivier J."/>
            <person name="Enrico T."/>
            <person name="Nicola S."/>
        </authorList>
    </citation>
    <scope>NUCLEOTIDE SEQUENCE [LARGE SCALE GENOMIC DNA]</scope>
    <source>
        <strain evidence="1 2">DSM 44179</strain>
    </source>
</reference>
<dbReference type="InterPro" id="IPR036390">
    <property type="entry name" value="WH_DNA-bd_sf"/>
</dbReference>
<dbReference type="PANTHER" id="PTHR39515:SF2">
    <property type="entry name" value="HTH-TYPE TRANSCRIPTIONAL REGULATOR RV0880"/>
    <property type="match status" value="1"/>
</dbReference>
<keyword evidence="2" id="KW-1185">Reference proteome</keyword>
<dbReference type="PROSITE" id="PS50995">
    <property type="entry name" value="HTH_MARR_2"/>
    <property type="match status" value="1"/>
</dbReference>
<name>A0A1X1QZ69_MYCFA</name>
<dbReference type="SUPFAM" id="SSF46785">
    <property type="entry name" value="Winged helix' DNA-binding domain"/>
    <property type="match status" value="1"/>
</dbReference>
<dbReference type="RefSeq" id="WP_085100551.1">
    <property type="nucleotide sequence ID" value="NZ_AP022603.1"/>
</dbReference>
<proteinExistence type="predicted"/>
<protein>
    <submittedName>
        <fullName evidence="1">MarR family transcriptional regulator</fullName>
    </submittedName>
</protein>
<organism evidence="1 2">
    <name type="scientific">Mycolicibacterium fallax</name>
    <name type="common">Mycobacterium fallax</name>
    <dbReference type="NCBI Taxonomy" id="1793"/>
    <lineage>
        <taxon>Bacteria</taxon>
        <taxon>Bacillati</taxon>
        <taxon>Actinomycetota</taxon>
        <taxon>Actinomycetes</taxon>
        <taxon>Mycobacteriales</taxon>
        <taxon>Mycobacteriaceae</taxon>
        <taxon>Mycolicibacterium</taxon>
    </lineage>
</organism>